<accession>A0A6J6E692</accession>
<name>A0A6J6E692_9ZZZZ</name>
<sequence length="117" mass="12344">MLDDPTEVHGALRHGELVVMAAAATSHPRHAGTVGHEMVGAAVTTGAAVIPVASMSSPFSRTARVEVGPPVRPRVKRRGPLAEIEIAEATQRHLQRILDELGGMQTGMVPIDWLGEG</sequence>
<proteinExistence type="predicted"/>
<reference evidence="1" key="1">
    <citation type="submission" date="2020-05" db="EMBL/GenBank/DDBJ databases">
        <authorList>
            <person name="Chiriac C."/>
            <person name="Salcher M."/>
            <person name="Ghai R."/>
            <person name="Kavagutti S V."/>
        </authorList>
    </citation>
    <scope>NUCLEOTIDE SEQUENCE</scope>
</reference>
<dbReference type="AlphaFoldDB" id="A0A6J6E692"/>
<dbReference type="EMBL" id="CAEZSR010000094">
    <property type="protein sequence ID" value="CAB4570765.1"/>
    <property type="molecule type" value="Genomic_DNA"/>
</dbReference>
<organism evidence="1">
    <name type="scientific">freshwater metagenome</name>
    <dbReference type="NCBI Taxonomy" id="449393"/>
    <lineage>
        <taxon>unclassified sequences</taxon>
        <taxon>metagenomes</taxon>
        <taxon>ecological metagenomes</taxon>
    </lineage>
</organism>
<evidence type="ECO:0000313" key="1">
    <source>
        <dbReference type="EMBL" id="CAB4570765.1"/>
    </source>
</evidence>
<protein>
    <submittedName>
        <fullName evidence="1">Unannotated protein</fullName>
    </submittedName>
</protein>
<gene>
    <name evidence="1" type="ORF">UFOPK1493_02380</name>
</gene>